<dbReference type="AlphaFoldDB" id="A0A5M3Q113"/>
<feature type="region of interest" description="Disordered" evidence="1">
    <location>
        <begin position="1"/>
        <end position="56"/>
    </location>
</feature>
<evidence type="ECO:0000313" key="2">
    <source>
        <dbReference type="EMBL" id="GBO88741.1"/>
    </source>
</evidence>
<evidence type="ECO:0000313" key="3">
    <source>
        <dbReference type="Proteomes" id="UP000387223"/>
    </source>
</evidence>
<comment type="caution">
    <text evidence="2">The sequence shown here is derived from an EMBL/GenBank/DDBJ whole genome shotgun (WGS) entry which is preliminary data.</text>
</comment>
<gene>
    <name evidence="2" type="ORF">MSSD14B_24090</name>
</gene>
<reference evidence="2 3" key="1">
    <citation type="journal article" date="2019" name="J. Gen. Appl. Microbiol.">
        <title>Aerobic degradation of cis-dichloroethene by the marine bacterium Marinobacter salsuginis strain 5N-3.</title>
        <authorList>
            <person name="Inoue Y."/>
            <person name="Fukunaga Y."/>
            <person name="Katsumata H."/>
            <person name="Ohji S."/>
            <person name="Hosoyama A."/>
            <person name="Mori K."/>
            <person name="Ando K."/>
        </authorList>
    </citation>
    <scope>NUCLEOTIDE SEQUENCE [LARGE SCALE GENOMIC DNA]</scope>
    <source>
        <strain evidence="2 3">NBRC 109114</strain>
    </source>
</reference>
<organism evidence="2 3">
    <name type="scientific">Marinobacter salsuginis</name>
    <dbReference type="NCBI Taxonomy" id="418719"/>
    <lineage>
        <taxon>Bacteria</taxon>
        <taxon>Pseudomonadati</taxon>
        <taxon>Pseudomonadota</taxon>
        <taxon>Gammaproteobacteria</taxon>
        <taxon>Pseudomonadales</taxon>
        <taxon>Marinobacteraceae</taxon>
        <taxon>Marinobacter</taxon>
    </lineage>
</organism>
<name>A0A5M3Q113_9GAMM</name>
<proteinExistence type="predicted"/>
<protein>
    <submittedName>
        <fullName evidence="2">Uncharacterized protein</fullName>
    </submittedName>
</protein>
<accession>A0A5M3Q113</accession>
<dbReference type="Proteomes" id="UP000387223">
    <property type="component" value="Unassembled WGS sequence"/>
</dbReference>
<dbReference type="EMBL" id="BGZI01000015">
    <property type="protein sequence ID" value="GBO88741.1"/>
    <property type="molecule type" value="Genomic_DNA"/>
</dbReference>
<evidence type="ECO:0000256" key="1">
    <source>
        <dbReference type="SAM" id="MobiDB-lite"/>
    </source>
</evidence>
<sequence>MHIKGPQAPDGGTPDNRDRGEPSGSAPPTPPGKRVRTGRFEKLRYYESLGTPNRSK</sequence>